<dbReference type="PANTHER" id="PTHR34961:SF1">
    <property type="entry name" value="ROOT MERISTEM GROWTH FACTOR 10"/>
    <property type="match status" value="1"/>
</dbReference>
<dbReference type="OrthoDB" id="689613at2759"/>
<protein>
    <submittedName>
        <fullName evidence="3">Uncharacterized protein</fullName>
    </submittedName>
</protein>
<dbReference type="EMBL" id="SWLB01000003">
    <property type="protein sequence ID" value="KAF3340230.1"/>
    <property type="molecule type" value="Genomic_DNA"/>
</dbReference>
<dbReference type="AlphaFoldDB" id="A0A833VSH2"/>
<dbReference type="PANTHER" id="PTHR34961">
    <property type="entry name" value="TRANSMEMBRANE PROTEIN"/>
    <property type="match status" value="1"/>
</dbReference>
<dbReference type="InterPro" id="IPR053313">
    <property type="entry name" value="RGF"/>
</dbReference>
<gene>
    <name evidence="3" type="ORF">FCM35_KLT16001</name>
</gene>
<evidence type="ECO:0000256" key="1">
    <source>
        <dbReference type="SAM" id="MobiDB-lite"/>
    </source>
</evidence>
<evidence type="ECO:0000256" key="2">
    <source>
        <dbReference type="SAM" id="SignalP"/>
    </source>
</evidence>
<keyword evidence="2" id="KW-0732">Signal</keyword>
<reference evidence="3" key="1">
    <citation type="submission" date="2020-01" db="EMBL/GenBank/DDBJ databases">
        <title>Genome sequence of Kobresia littledalei, the first chromosome-level genome in the family Cyperaceae.</title>
        <authorList>
            <person name="Qu G."/>
        </authorList>
    </citation>
    <scope>NUCLEOTIDE SEQUENCE</scope>
    <source>
        <strain evidence="3">C.B.Clarke</strain>
        <tissue evidence="3">Leaf</tissue>
    </source>
</reference>
<evidence type="ECO:0000313" key="3">
    <source>
        <dbReference type="EMBL" id="KAF3340230.1"/>
    </source>
</evidence>
<organism evidence="3 4">
    <name type="scientific">Carex littledalei</name>
    <dbReference type="NCBI Taxonomy" id="544730"/>
    <lineage>
        <taxon>Eukaryota</taxon>
        <taxon>Viridiplantae</taxon>
        <taxon>Streptophyta</taxon>
        <taxon>Embryophyta</taxon>
        <taxon>Tracheophyta</taxon>
        <taxon>Spermatophyta</taxon>
        <taxon>Magnoliopsida</taxon>
        <taxon>Liliopsida</taxon>
        <taxon>Poales</taxon>
        <taxon>Cyperaceae</taxon>
        <taxon>Cyperoideae</taxon>
        <taxon>Cariceae</taxon>
        <taxon>Carex</taxon>
        <taxon>Carex subgen. Euthyceras</taxon>
    </lineage>
</organism>
<accession>A0A833VSH2</accession>
<sequence length="130" mass="14791">MSSLLLIMLLSLSLTTTSFKFCEGRSASFLHSRKDMSKMKVKKLSSVSSMSEAMTEQTDRVTTFRVKSITHRSSDHRKEDNIRRENSSSYVQKPDFVAVSLRKPPHSASEEKPGFDLDYAMPRIHPPSHN</sequence>
<feature type="chain" id="PRO_5032733888" evidence="2">
    <location>
        <begin position="19"/>
        <end position="130"/>
    </location>
</feature>
<feature type="region of interest" description="Disordered" evidence="1">
    <location>
        <begin position="101"/>
        <end position="130"/>
    </location>
</feature>
<name>A0A833VSH2_9POAL</name>
<evidence type="ECO:0000313" key="4">
    <source>
        <dbReference type="Proteomes" id="UP000623129"/>
    </source>
</evidence>
<comment type="caution">
    <text evidence="3">The sequence shown here is derived from an EMBL/GenBank/DDBJ whole genome shotgun (WGS) entry which is preliminary data.</text>
</comment>
<keyword evidence="4" id="KW-1185">Reference proteome</keyword>
<dbReference type="Proteomes" id="UP000623129">
    <property type="component" value="Unassembled WGS sequence"/>
</dbReference>
<feature type="compositionally biased region" description="Basic and acidic residues" evidence="1">
    <location>
        <begin position="72"/>
        <end position="86"/>
    </location>
</feature>
<feature type="region of interest" description="Disordered" evidence="1">
    <location>
        <begin position="69"/>
        <end position="88"/>
    </location>
</feature>
<feature type="signal peptide" evidence="2">
    <location>
        <begin position="1"/>
        <end position="18"/>
    </location>
</feature>
<proteinExistence type="predicted"/>